<name>A0AAE4NS57_9EURY</name>
<evidence type="ECO:0000256" key="12">
    <source>
        <dbReference type="ARBA" id="ARBA00048696"/>
    </source>
</evidence>
<comment type="similarity">
    <text evidence="10">Belongs to the MntA antitoxin family.</text>
</comment>
<comment type="cofactor">
    <cofactor evidence="1">
        <name>Mg(2+)</name>
        <dbReference type="ChEBI" id="CHEBI:18420"/>
    </cofactor>
</comment>
<dbReference type="InterPro" id="IPR036388">
    <property type="entry name" value="WH-like_DNA-bd_sf"/>
</dbReference>
<dbReference type="InterPro" id="IPR043519">
    <property type="entry name" value="NT_sf"/>
</dbReference>
<evidence type="ECO:0000256" key="4">
    <source>
        <dbReference type="ARBA" id="ARBA00022695"/>
    </source>
</evidence>
<evidence type="ECO:0000256" key="9">
    <source>
        <dbReference type="ARBA" id="ARBA00034531"/>
    </source>
</evidence>
<comment type="catalytic activity">
    <reaction evidence="12">
        <text>L-tyrosyl-[protein] + ATP = O-(5'-adenylyl)-L-tyrosyl-[protein] + diphosphate</text>
        <dbReference type="Rhea" id="RHEA:54288"/>
        <dbReference type="Rhea" id="RHEA-COMP:10136"/>
        <dbReference type="Rhea" id="RHEA-COMP:13846"/>
        <dbReference type="ChEBI" id="CHEBI:30616"/>
        <dbReference type="ChEBI" id="CHEBI:33019"/>
        <dbReference type="ChEBI" id="CHEBI:46858"/>
        <dbReference type="ChEBI" id="CHEBI:83624"/>
        <dbReference type="EC" id="2.7.7.108"/>
    </reaction>
</comment>
<gene>
    <name evidence="14" type="ORF">RBI02_02135</name>
</gene>
<dbReference type="GO" id="GO:0070733">
    <property type="term" value="F:AMPylase activity"/>
    <property type="evidence" value="ECO:0007669"/>
    <property type="project" value="UniProtKB-EC"/>
</dbReference>
<evidence type="ECO:0000256" key="2">
    <source>
        <dbReference type="ARBA" id="ARBA00022649"/>
    </source>
</evidence>
<comment type="caution">
    <text evidence="14">The sequence shown here is derived from an EMBL/GenBank/DDBJ whole genome shotgun (WGS) entry which is preliminary data.</text>
</comment>
<dbReference type="GO" id="GO:0046872">
    <property type="term" value="F:metal ion binding"/>
    <property type="evidence" value="ECO:0007669"/>
    <property type="project" value="UniProtKB-KW"/>
</dbReference>
<keyword evidence="15" id="KW-1185">Reference proteome</keyword>
<evidence type="ECO:0000256" key="3">
    <source>
        <dbReference type="ARBA" id="ARBA00022679"/>
    </source>
</evidence>
<keyword evidence="3" id="KW-0808">Transferase</keyword>
<dbReference type="PANTHER" id="PTHR33571">
    <property type="entry name" value="SSL8005 PROTEIN"/>
    <property type="match status" value="1"/>
</dbReference>
<evidence type="ECO:0000313" key="14">
    <source>
        <dbReference type="EMBL" id="MDV3103348.1"/>
    </source>
</evidence>
<dbReference type="EMBL" id="JAVDZE010000001">
    <property type="protein sequence ID" value="MDV3103348.1"/>
    <property type="molecule type" value="Genomic_DNA"/>
</dbReference>
<dbReference type="InterPro" id="IPR052038">
    <property type="entry name" value="Type-VII_TA_antitoxin"/>
</dbReference>
<evidence type="ECO:0000256" key="7">
    <source>
        <dbReference type="ARBA" id="ARBA00022840"/>
    </source>
</evidence>
<dbReference type="Gene3D" id="1.10.10.10">
    <property type="entry name" value="Winged helix-like DNA-binding domain superfamily/Winged helix DNA-binding domain"/>
    <property type="match status" value="1"/>
</dbReference>
<dbReference type="CDD" id="cd05403">
    <property type="entry name" value="NT_KNTase_like"/>
    <property type="match status" value="1"/>
</dbReference>
<comment type="catalytic activity">
    <reaction evidence="11">
        <text>O-(5'-adenylyl)-L-tyrosyl-[protein] + ATP = O-[5'-(adenylyl-(5'-&gt;3')-adenylyl)]-L-tyrosyl-[protein] + diphosphate</text>
        <dbReference type="Rhea" id="RHEA:66528"/>
        <dbReference type="Rhea" id="RHEA-COMP:13846"/>
        <dbReference type="Rhea" id="RHEA-COMP:17046"/>
        <dbReference type="ChEBI" id="CHEBI:30616"/>
        <dbReference type="ChEBI" id="CHEBI:33019"/>
        <dbReference type="ChEBI" id="CHEBI:83624"/>
        <dbReference type="ChEBI" id="CHEBI:167160"/>
    </reaction>
</comment>
<keyword evidence="6" id="KW-0547">Nucleotide-binding</keyword>
<evidence type="ECO:0000256" key="6">
    <source>
        <dbReference type="ARBA" id="ARBA00022741"/>
    </source>
</evidence>
<dbReference type="EC" id="2.7.7.108" evidence="9"/>
<evidence type="ECO:0000256" key="1">
    <source>
        <dbReference type="ARBA" id="ARBA00001946"/>
    </source>
</evidence>
<dbReference type="Gene3D" id="3.30.460.10">
    <property type="entry name" value="Beta Polymerase, domain 2"/>
    <property type="match status" value="1"/>
</dbReference>
<dbReference type="AlphaFoldDB" id="A0AAE4NS57"/>
<evidence type="ECO:0000256" key="8">
    <source>
        <dbReference type="ARBA" id="ARBA00022842"/>
    </source>
</evidence>
<dbReference type="InterPro" id="IPR002934">
    <property type="entry name" value="Polymerase_NTP_transf_dom"/>
</dbReference>
<dbReference type="InterPro" id="IPR036390">
    <property type="entry name" value="WH_DNA-bd_sf"/>
</dbReference>
<feature type="domain" description="Polymerase nucleotidyl transferase" evidence="13">
    <location>
        <begin position="83"/>
        <end position="147"/>
    </location>
</feature>
<organism evidence="14 15">
    <name type="scientific">Thermococcus waiotapuensis</name>
    <dbReference type="NCBI Taxonomy" id="90909"/>
    <lineage>
        <taxon>Archaea</taxon>
        <taxon>Methanobacteriati</taxon>
        <taxon>Methanobacteriota</taxon>
        <taxon>Thermococci</taxon>
        <taxon>Thermococcales</taxon>
        <taxon>Thermococcaceae</taxon>
        <taxon>Thermococcus</taxon>
    </lineage>
</organism>
<evidence type="ECO:0000256" key="10">
    <source>
        <dbReference type="ARBA" id="ARBA00038276"/>
    </source>
</evidence>
<dbReference type="PANTHER" id="PTHR33571:SF14">
    <property type="entry name" value="PROTEIN ADENYLYLTRANSFERASE MJ0435-RELATED"/>
    <property type="match status" value="1"/>
</dbReference>
<proteinExistence type="inferred from homology"/>
<keyword evidence="8" id="KW-0460">Magnesium</keyword>
<dbReference type="SUPFAM" id="SSF46785">
    <property type="entry name" value="Winged helix' DNA-binding domain"/>
    <property type="match status" value="1"/>
</dbReference>
<reference evidence="14 15" key="1">
    <citation type="submission" date="2023-08" db="EMBL/GenBank/DDBJ databases">
        <title>Draft genome sequence of Thermococcus waiotapuensis WT1T, a thermophilic sulphur-dependent archaeon from order Thermococcales.</title>
        <authorList>
            <person name="Manners S.H."/>
            <person name="Carere C.R."/>
            <person name="Dhami M.K."/>
            <person name="Dobson R.C.J."/>
            <person name="Stott M.B."/>
        </authorList>
    </citation>
    <scope>NUCLEOTIDE SEQUENCE [LARGE SCALE GENOMIC DNA]</scope>
    <source>
        <strain evidence="14 15">WT1</strain>
    </source>
</reference>
<evidence type="ECO:0000256" key="5">
    <source>
        <dbReference type="ARBA" id="ARBA00022723"/>
    </source>
</evidence>
<dbReference type="Proteomes" id="UP001245683">
    <property type="component" value="Unassembled WGS sequence"/>
</dbReference>
<dbReference type="RefSeq" id="WP_010477451.1">
    <property type="nucleotide sequence ID" value="NZ_JAVDZE010000001.1"/>
</dbReference>
<sequence>MHELLSTEERIKVLQYVLERSLIGVEEVANATGLSKGLVSKTLSLLVKYGITKKEGRKFKILETPQKRELKRFLNFVTLYPKLKALKEDWIISLGVYGSFARGENRPESDLDVWVFTKKPGISRSAKLKRAIELAVGREVNLLLLTSNRLNALRENDPVFYYSLVYGSLIIWGEPLDRISSLRGEGTAQKGSAVKGERTAEH</sequence>
<evidence type="ECO:0000259" key="13">
    <source>
        <dbReference type="Pfam" id="PF01909"/>
    </source>
</evidence>
<keyword evidence="4" id="KW-0548">Nucleotidyltransferase</keyword>
<dbReference type="GO" id="GO:0005524">
    <property type="term" value="F:ATP binding"/>
    <property type="evidence" value="ECO:0007669"/>
    <property type="project" value="UniProtKB-KW"/>
</dbReference>
<dbReference type="SUPFAM" id="SSF81301">
    <property type="entry name" value="Nucleotidyltransferase"/>
    <property type="match status" value="1"/>
</dbReference>
<accession>A0AAE4NS57</accession>
<keyword evidence="2" id="KW-1277">Toxin-antitoxin system</keyword>
<evidence type="ECO:0000256" key="11">
    <source>
        <dbReference type="ARBA" id="ARBA00047518"/>
    </source>
</evidence>
<evidence type="ECO:0000313" key="15">
    <source>
        <dbReference type="Proteomes" id="UP001245683"/>
    </source>
</evidence>
<dbReference type="Pfam" id="PF01909">
    <property type="entry name" value="NTP_transf_2"/>
    <property type="match status" value="1"/>
</dbReference>
<keyword evidence="5" id="KW-0479">Metal-binding</keyword>
<keyword evidence="7" id="KW-0067">ATP-binding</keyword>
<protein>
    <recommendedName>
        <fullName evidence="9">protein adenylyltransferase</fullName>
        <ecNumber evidence="9">2.7.7.108</ecNumber>
    </recommendedName>
</protein>